<keyword evidence="3" id="KW-1185">Reference proteome</keyword>
<sequence length="325" mass="33433">MKAITLGFAARAAMAAALYAGAALASPASAQSVAVTSIVEHPALDAIKDGVKEALAKAGYTEANGLKWQFQSAQGNTAIAGQIARKFVGDRPDVIVAIATPSAQAVVAATKDIPVVYAAVTDPVAAQLVPSMQASGTNVTGVSDGLSLEKQVDLIQQALPQVKRVGMVYNPGEANSVVVVKRLHELLPQRGMSLVEASAPRSVDVGAAARSLVGKVDVIYTNTDNNVVSAYEALVKVGNDAKIPLIASDTDSVKRGAIAALGINYHDLGLQTGAMAIRILKGAKPGEMPSETSDKLELFVNPGAAKKQGVKLSDAFVASATRVIE</sequence>
<dbReference type="PANTHER" id="PTHR35271:SF1">
    <property type="entry name" value="ABC TRANSPORTER, SUBSTRATE-BINDING LIPOPROTEIN"/>
    <property type="match status" value="1"/>
</dbReference>
<protein>
    <submittedName>
        <fullName evidence="2">Putative ABC transport system substrate-binding protein</fullName>
    </submittedName>
</protein>
<dbReference type="SUPFAM" id="SSF53822">
    <property type="entry name" value="Periplasmic binding protein-like I"/>
    <property type="match status" value="1"/>
</dbReference>
<proteinExistence type="predicted"/>
<dbReference type="EMBL" id="QNRQ01000001">
    <property type="protein sequence ID" value="RBP43063.1"/>
    <property type="molecule type" value="Genomic_DNA"/>
</dbReference>
<dbReference type="Proteomes" id="UP000253628">
    <property type="component" value="Unassembled WGS sequence"/>
</dbReference>
<evidence type="ECO:0000313" key="2">
    <source>
        <dbReference type="EMBL" id="RBP43063.1"/>
    </source>
</evidence>
<accession>A0A366HJH4</accession>
<keyword evidence="1" id="KW-0732">Signal</keyword>
<dbReference type="AlphaFoldDB" id="A0A366HJH4"/>
<evidence type="ECO:0000313" key="3">
    <source>
        <dbReference type="Proteomes" id="UP000253628"/>
    </source>
</evidence>
<feature type="signal peptide" evidence="1">
    <location>
        <begin position="1"/>
        <end position="30"/>
    </location>
</feature>
<name>A0A366HJH4_9BURK</name>
<organism evidence="2 3">
    <name type="scientific">Eoetvoesiella caeni</name>
    <dbReference type="NCBI Taxonomy" id="645616"/>
    <lineage>
        <taxon>Bacteria</taxon>
        <taxon>Pseudomonadati</taxon>
        <taxon>Pseudomonadota</taxon>
        <taxon>Betaproteobacteria</taxon>
        <taxon>Burkholderiales</taxon>
        <taxon>Alcaligenaceae</taxon>
        <taxon>Eoetvoesiella</taxon>
    </lineage>
</organism>
<dbReference type="PANTHER" id="PTHR35271">
    <property type="entry name" value="ABC TRANSPORTER, SUBSTRATE-BINDING LIPOPROTEIN-RELATED"/>
    <property type="match status" value="1"/>
</dbReference>
<dbReference type="InterPro" id="IPR028082">
    <property type="entry name" value="Peripla_BP_I"/>
</dbReference>
<dbReference type="CDD" id="cd06325">
    <property type="entry name" value="PBP1_ABC_unchar_transporter"/>
    <property type="match status" value="1"/>
</dbReference>
<evidence type="ECO:0000256" key="1">
    <source>
        <dbReference type="SAM" id="SignalP"/>
    </source>
</evidence>
<dbReference type="Pfam" id="PF04392">
    <property type="entry name" value="ABC_sub_bind"/>
    <property type="match status" value="1"/>
</dbReference>
<feature type="chain" id="PRO_5016784994" evidence="1">
    <location>
        <begin position="31"/>
        <end position="325"/>
    </location>
</feature>
<reference evidence="2 3" key="1">
    <citation type="submission" date="2018-06" db="EMBL/GenBank/DDBJ databases">
        <title>Genomic Encyclopedia of Type Strains, Phase IV (KMG-IV): sequencing the most valuable type-strain genomes for metagenomic binning, comparative biology and taxonomic classification.</title>
        <authorList>
            <person name="Goeker M."/>
        </authorList>
    </citation>
    <scope>NUCLEOTIDE SEQUENCE [LARGE SCALE GENOMIC DNA]</scope>
    <source>
        <strain evidence="2 3">DSM 25520</strain>
    </source>
</reference>
<dbReference type="Gene3D" id="3.40.50.2300">
    <property type="match status" value="2"/>
</dbReference>
<gene>
    <name evidence="2" type="ORF">DFR37_101188</name>
</gene>
<comment type="caution">
    <text evidence="2">The sequence shown here is derived from an EMBL/GenBank/DDBJ whole genome shotgun (WGS) entry which is preliminary data.</text>
</comment>
<dbReference type="InterPro" id="IPR007487">
    <property type="entry name" value="ABC_transpt-TYRBP-like"/>
</dbReference>